<dbReference type="InterPro" id="IPR036390">
    <property type="entry name" value="WH_DNA-bd_sf"/>
</dbReference>
<evidence type="ECO:0000256" key="4">
    <source>
        <dbReference type="ARBA" id="ARBA00023163"/>
    </source>
</evidence>
<dbReference type="PANTHER" id="PTHR30537">
    <property type="entry name" value="HTH-TYPE TRANSCRIPTIONAL REGULATOR"/>
    <property type="match status" value="1"/>
</dbReference>
<evidence type="ECO:0000313" key="7">
    <source>
        <dbReference type="Proteomes" id="UP000226420"/>
    </source>
</evidence>
<feature type="domain" description="HTH lysR-type" evidence="5">
    <location>
        <begin position="1"/>
        <end position="61"/>
    </location>
</feature>
<keyword evidence="3 6" id="KW-0238">DNA-binding</keyword>
<keyword evidence="2" id="KW-0805">Transcription regulation</keyword>
<evidence type="ECO:0000256" key="3">
    <source>
        <dbReference type="ARBA" id="ARBA00023125"/>
    </source>
</evidence>
<sequence length="316" mass="35199">MDSSDLRGISMFIAVANSGSFAGAAEKLHLTRSAVSKTIARLESKIGVTLFQRTTRKQSLTDEGQLFYEHCHRALNEIQRAQDILNEGKIQVSGCLRVSVPVLFGHLCIAPLLTELVQSHPNLQLEISFNDRAVDLIEDGFDFAIRIGALPERSSLIARQLGEHTMVFCASADYLRCHGEPNTKDDLSEHHAVAYIHSGILQKWQFIDEAGLLQEIRPKAKIMMDDMQAVADAAMRGAGIAWLPYWLVREQIAQGKLKQVMKNTSGVNFPISVVWPYTQRLPLKVRVAVDKLLAELPEKLVLIESVFDESQANITP</sequence>
<comment type="caution">
    <text evidence="6">The sequence shown here is derived from an EMBL/GenBank/DDBJ whole genome shotgun (WGS) entry which is preliminary data.</text>
</comment>
<keyword evidence="4" id="KW-0804">Transcription</keyword>
<dbReference type="EMBL" id="FOLW01000001">
    <property type="protein sequence ID" value="SFC18749.1"/>
    <property type="molecule type" value="Genomic_DNA"/>
</dbReference>
<dbReference type="GO" id="GO:0003677">
    <property type="term" value="F:DNA binding"/>
    <property type="evidence" value="ECO:0007669"/>
    <property type="project" value="UniProtKB-KW"/>
</dbReference>
<evidence type="ECO:0000313" key="6">
    <source>
        <dbReference type="EMBL" id="SFC18749.1"/>
    </source>
</evidence>
<reference evidence="6 7" key="1">
    <citation type="submission" date="2016-10" db="EMBL/GenBank/DDBJ databases">
        <authorList>
            <person name="Varghese N."/>
            <person name="Submissions S."/>
        </authorList>
    </citation>
    <scope>NUCLEOTIDE SEQUENCE [LARGE SCALE GENOMIC DNA]</scope>
    <source>
        <strain evidence="6 7">DSM 5563</strain>
    </source>
</reference>
<gene>
    <name evidence="6" type="ORF">SAMN02745723_101603</name>
</gene>
<evidence type="ECO:0000256" key="2">
    <source>
        <dbReference type="ARBA" id="ARBA00023015"/>
    </source>
</evidence>
<dbReference type="Gene3D" id="1.10.10.10">
    <property type="entry name" value="Winged helix-like DNA-binding domain superfamily/Winged helix DNA-binding domain"/>
    <property type="match status" value="1"/>
</dbReference>
<evidence type="ECO:0000259" key="5">
    <source>
        <dbReference type="PROSITE" id="PS50931"/>
    </source>
</evidence>
<dbReference type="PRINTS" id="PR00039">
    <property type="entry name" value="HTHLYSR"/>
</dbReference>
<dbReference type="Proteomes" id="UP000226420">
    <property type="component" value="Unassembled WGS sequence"/>
</dbReference>
<dbReference type="PROSITE" id="PS50931">
    <property type="entry name" value="HTH_LYSR"/>
    <property type="match status" value="1"/>
</dbReference>
<dbReference type="InterPro" id="IPR058163">
    <property type="entry name" value="LysR-type_TF_proteobact-type"/>
</dbReference>
<protein>
    <submittedName>
        <fullName evidence="6">DNA-binding transcriptional regulator, LysR family</fullName>
    </submittedName>
</protein>
<dbReference type="GO" id="GO:0003700">
    <property type="term" value="F:DNA-binding transcription factor activity"/>
    <property type="evidence" value="ECO:0007669"/>
    <property type="project" value="InterPro"/>
</dbReference>
<dbReference type="Pfam" id="PF00126">
    <property type="entry name" value="HTH_1"/>
    <property type="match status" value="1"/>
</dbReference>
<dbReference type="PANTHER" id="PTHR30537:SF5">
    <property type="entry name" value="HTH-TYPE TRANSCRIPTIONAL ACTIVATOR TTDR-RELATED"/>
    <property type="match status" value="1"/>
</dbReference>
<dbReference type="InterPro" id="IPR036388">
    <property type="entry name" value="WH-like_DNA-bd_sf"/>
</dbReference>
<dbReference type="InterPro" id="IPR000847">
    <property type="entry name" value="LysR_HTH_N"/>
</dbReference>
<dbReference type="CDD" id="cd08475">
    <property type="entry name" value="PBP2_CrgA_like_6"/>
    <property type="match status" value="1"/>
</dbReference>
<comment type="similarity">
    <text evidence="1">Belongs to the LysR transcriptional regulatory family.</text>
</comment>
<dbReference type="AlphaFoldDB" id="A0AAJ4W8R5"/>
<dbReference type="Pfam" id="PF03466">
    <property type="entry name" value="LysR_substrate"/>
    <property type="match status" value="1"/>
</dbReference>
<proteinExistence type="inferred from homology"/>
<name>A0AAJ4W8R5_9GAMM</name>
<dbReference type="SUPFAM" id="SSF53850">
    <property type="entry name" value="Periplasmic binding protein-like II"/>
    <property type="match status" value="1"/>
</dbReference>
<dbReference type="Gene3D" id="3.40.190.290">
    <property type="match status" value="1"/>
</dbReference>
<dbReference type="FunFam" id="1.10.10.10:FF:000001">
    <property type="entry name" value="LysR family transcriptional regulator"/>
    <property type="match status" value="1"/>
</dbReference>
<dbReference type="SUPFAM" id="SSF46785">
    <property type="entry name" value="Winged helix' DNA-binding domain"/>
    <property type="match status" value="1"/>
</dbReference>
<evidence type="ECO:0000256" key="1">
    <source>
        <dbReference type="ARBA" id="ARBA00009437"/>
    </source>
</evidence>
<accession>A0AAJ4W8R5</accession>
<dbReference type="InterPro" id="IPR005119">
    <property type="entry name" value="LysR_subst-bd"/>
</dbReference>
<organism evidence="6 7">
    <name type="scientific">Pragia fontium DSM 5563 = ATCC 49100</name>
    <dbReference type="NCBI Taxonomy" id="1122977"/>
    <lineage>
        <taxon>Bacteria</taxon>
        <taxon>Pseudomonadati</taxon>
        <taxon>Pseudomonadota</taxon>
        <taxon>Gammaproteobacteria</taxon>
        <taxon>Enterobacterales</taxon>
        <taxon>Budviciaceae</taxon>
        <taxon>Pragia</taxon>
    </lineage>
</organism>